<dbReference type="Proteomes" id="UP000012081">
    <property type="component" value="Unassembled WGS sequence"/>
</dbReference>
<evidence type="ECO:0000313" key="2">
    <source>
        <dbReference type="Proteomes" id="UP000012081"/>
    </source>
</evidence>
<name>M8DCW7_9BACL</name>
<dbReference type="STRING" id="1300222.I532_18797"/>
<dbReference type="AlphaFoldDB" id="M8DCW7"/>
<gene>
    <name evidence="1" type="ORF">I532_18797</name>
</gene>
<dbReference type="PATRIC" id="fig|1300222.3.peg.3945"/>
<dbReference type="SUPFAM" id="SSF51004">
    <property type="entry name" value="C-terminal (heme d1) domain of cytochrome cd1-nitrite reductase"/>
    <property type="match status" value="1"/>
</dbReference>
<dbReference type="EMBL" id="APBN01000009">
    <property type="protein sequence ID" value="EMT51298.1"/>
    <property type="molecule type" value="Genomic_DNA"/>
</dbReference>
<reference evidence="1 2" key="1">
    <citation type="submission" date="2013-03" db="EMBL/GenBank/DDBJ databases">
        <title>Assembly of a new bacterial strain Brevibacillus borstelensis AK1.</title>
        <authorList>
            <person name="Rajan I."/>
            <person name="PoliReddy D."/>
            <person name="Sugumar T."/>
            <person name="Rathinam K."/>
            <person name="Alqarawi S."/>
            <person name="Khalil A.B."/>
            <person name="Sivakumar N."/>
        </authorList>
    </citation>
    <scope>NUCLEOTIDE SEQUENCE [LARGE SCALE GENOMIC DNA]</scope>
    <source>
        <strain evidence="1 2">AK1</strain>
    </source>
</reference>
<dbReference type="PANTHER" id="PTHR47197:SF3">
    <property type="entry name" value="DIHYDRO-HEME D1 DEHYDROGENASE"/>
    <property type="match status" value="1"/>
</dbReference>
<proteinExistence type="predicted"/>
<dbReference type="Gene3D" id="2.130.10.10">
    <property type="entry name" value="YVTN repeat-like/Quinoprotein amine dehydrogenase"/>
    <property type="match status" value="1"/>
</dbReference>
<evidence type="ECO:0000313" key="1">
    <source>
        <dbReference type="EMBL" id="EMT51298.1"/>
    </source>
</evidence>
<dbReference type="InterPro" id="IPR051200">
    <property type="entry name" value="Host-pathogen_enzymatic-act"/>
</dbReference>
<dbReference type="InterPro" id="IPR015943">
    <property type="entry name" value="WD40/YVTN_repeat-like_dom_sf"/>
</dbReference>
<comment type="caution">
    <text evidence="1">The sequence shown here is derived from an EMBL/GenBank/DDBJ whole genome shotgun (WGS) entry which is preliminary data.</text>
</comment>
<sequence length="382" mass="42636">MDRSHFASVRFCMIGGSSQLKKYMLFLLVSILFIAGCQNTDEIPLQNKTPHLAVIKQAGKSNVVTLDKDYKVVKEKKIGKFLIDAQIDGQTLYLIDPGIEEPRKDLYAVNLYDLSYETLTLPYIPQKLFIHDRIAYIASSVESRNVGFHFMLVDLDTFSLIETLTVPGAVRSMIPAENGITMYVNSGGAHNYGQYAKKVQIGKAETGKYQIITMNDIPEELPPNGVVPFQDHYIAVYAGFAKGPKPKWVKRPESYTSKMKVLNPKTGSVLQEITLEETFPQSIVRKGDIAFVNHFTDLDMTGDTISVYDLKKMELKAKLQSPTPSSIALDGSNLLVSNMTQGTLSVFDTEELKQKQQVAVGEWPSKVLVVPERNKQSSLSLK</sequence>
<organism evidence="1 2">
    <name type="scientific">Brevibacillus borstelensis AK1</name>
    <dbReference type="NCBI Taxonomy" id="1300222"/>
    <lineage>
        <taxon>Bacteria</taxon>
        <taxon>Bacillati</taxon>
        <taxon>Bacillota</taxon>
        <taxon>Bacilli</taxon>
        <taxon>Bacillales</taxon>
        <taxon>Paenibacillaceae</taxon>
        <taxon>Brevibacillus</taxon>
    </lineage>
</organism>
<keyword evidence="2" id="KW-1185">Reference proteome</keyword>
<dbReference type="PANTHER" id="PTHR47197">
    <property type="entry name" value="PROTEIN NIRF"/>
    <property type="match status" value="1"/>
</dbReference>
<accession>M8DCW7</accession>
<dbReference type="InterPro" id="IPR011048">
    <property type="entry name" value="Haem_d1_sf"/>
</dbReference>
<protein>
    <submittedName>
        <fullName evidence="1">Uncharacterized protein</fullName>
    </submittedName>
</protein>